<feature type="region of interest" description="Disordered" evidence="5">
    <location>
        <begin position="1"/>
        <end position="23"/>
    </location>
</feature>
<dbReference type="AlphaFoldDB" id="A0A1I4ETX1"/>
<dbReference type="InterPro" id="IPR029052">
    <property type="entry name" value="Metallo-depent_PP-like"/>
</dbReference>
<sequence>MTTAAPGPDSVHGAESAGRETVGPVLARLAQPTTEETTRIAVVADPHVTPTAEGTWKVYHRTEARFRAAIDVVNDLGPDATLFLGDLTKDGAPAEFALVDEILSGLTSPAVAVPGNHDVPKQWDEYETPTVDSFGDRYGRGRYPFRVAVGGLDLVCLDSATGDGDLRDTHVGRVSEAQLDWLDDTLDTPTDARTTRTPVVALHHNLLHARRHTGEFPDAAFYRLQNADALRAVLSRHGVPLVLSGHLHWPAAATRDDVRELLAPATCSFPQAVLVLDVTDGGTTVRLVPIADREGVAEAYTHARTGSAHGQGVAEHAERGYFGDLPAFVEGAASESQETDVPGSAVRWSR</sequence>
<accession>A0A1I4ETX1</accession>
<proteinExistence type="inferred from homology"/>
<dbReference type="Pfam" id="PF00149">
    <property type="entry name" value="Metallophos"/>
    <property type="match status" value="1"/>
</dbReference>
<dbReference type="GO" id="GO:0016787">
    <property type="term" value="F:hydrolase activity"/>
    <property type="evidence" value="ECO:0007669"/>
    <property type="project" value="UniProtKB-KW"/>
</dbReference>
<dbReference type="GO" id="GO:0046872">
    <property type="term" value="F:metal ion binding"/>
    <property type="evidence" value="ECO:0007669"/>
    <property type="project" value="UniProtKB-KW"/>
</dbReference>
<dbReference type="RefSeq" id="WP_089869583.1">
    <property type="nucleotide sequence ID" value="NZ_FOTC01000002.1"/>
</dbReference>
<evidence type="ECO:0000256" key="4">
    <source>
        <dbReference type="ARBA" id="ARBA00025742"/>
    </source>
</evidence>
<protein>
    <submittedName>
        <fullName evidence="7">3',5'-cyclic AMP phosphodiesterase CpdA</fullName>
    </submittedName>
</protein>
<evidence type="ECO:0000256" key="2">
    <source>
        <dbReference type="ARBA" id="ARBA00022801"/>
    </source>
</evidence>
<dbReference type="EMBL" id="FOTC01000002">
    <property type="protein sequence ID" value="SFL09158.1"/>
    <property type="molecule type" value="Genomic_DNA"/>
</dbReference>
<evidence type="ECO:0000256" key="1">
    <source>
        <dbReference type="ARBA" id="ARBA00022723"/>
    </source>
</evidence>
<evidence type="ECO:0000256" key="3">
    <source>
        <dbReference type="ARBA" id="ARBA00023004"/>
    </source>
</evidence>
<evidence type="ECO:0000256" key="5">
    <source>
        <dbReference type="SAM" id="MobiDB-lite"/>
    </source>
</evidence>
<feature type="domain" description="Calcineurin-like phosphoesterase" evidence="6">
    <location>
        <begin position="39"/>
        <end position="250"/>
    </location>
</feature>
<dbReference type="PANTHER" id="PTHR42988:SF2">
    <property type="entry name" value="CYCLIC NUCLEOTIDE PHOSPHODIESTERASE CBUA0032-RELATED"/>
    <property type="match status" value="1"/>
</dbReference>
<dbReference type="Proteomes" id="UP000199607">
    <property type="component" value="Unassembled WGS sequence"/>
</dbReference>
<keyword evidence="8" id="KW-1185">Reference proteome</keyword>
<dbReference type="Gene3D" id="3.60.21.10">
    <property type="match status" value="1"/>
</dbReference>
<dbReference type="SUPFAM" id="SSF56300">
    <property type="entry name" value="Metallo-dependent phosphatases"/>
    <property type="match status" value="1"/>
</dbReference>
<dbReference type="STRING" id="553466.SAMN04487950_2398"/>
<organism evidence="7 8">
    <name type="scientific">Halogranum rubrum</name>
    <dbReference type="NCBI Taxonomy" id="553466"/>
    <lineage>
        <taxon>Archaea</taxon>
        <taxon>Methanobacteriati</taxon>
        <taxon>Methanobacteriota</taxon>
        <taxon>Stenosarchaea group</taxon>
        <taxon>Halobacteria</taxon>
        <taxon>Halobacteriales</taxon>
        <taxon>Haloferacaceae</taxon>
    </lineage>
</organism>
<evidence type="ECO:0000259" key="6">
    <source>
        <dbReference type="Pfam" id="PF00149"/>
    </source>
</evidence>
<name>A0A1I4ETX1_9EURY</name>
<reference evidence="8" key="1">
    <citation type="submission" date="2016-10" db="EMBL/GenBank/DDBJ databases">
        <authorList>
            <person name="Varghese N."/>
            <person name="Submissions S."/>
        </authorList>
    </citation>
    <scope>NUCLEOTIDE SEQUENCE [LARGE SCALE GENOMIC DNA]</scope>
    <source>
        <strain evidence="8">CGMCC 1.7738</strain>
    </source>
</reference>
<keyword evidence="3" id="KW-0408">Iron</keyword>
<comment type="similarity">
    <text evidence="4">Belongs to the cyclic nucleotide phosphodiesterase class-III family.</text>
</comment>
<dbReference type="InterPro" id="IPR050884">
    <property type="entry name" value="CNP_phosphodiesterase-III"/>
</dbReference>
<keyword evidence="2" id="KW-0378">Hydrolase</keyword>
<evidence type="ECO:0000313" key="8">
    <source>
        <dbReference type="Proteomes" id="UP000199607"/>
    </source>
</evidence>
<evidence type="ECO:0000313" key="7">
    <source>
        <dbReference type="EMBL" id="SFL09158.1"/>
    </source>
</evidence>
<dbReference type="InterPro" id="IPR004843">
    <property type="entry name" value="Calcineurin-like_PHP"/>
</dbReference>
<dbReference type="PANTHER" id="PTHR42988">
    <property type="entry name" value="PHOSPHOHYDROLASE"/>
    <property type="match status" value="1"/>
</dbReference>
<gene>
    <name evidence="7" type="ORF">SAMN04487950_2398</name>
</gene>
<keyword evidence="1" id="KW-0479">Metal-binding</keyword>